<feature type="binding site" evidence="2">
    <location>
        <position position="8"/>
    </location>
    <ligand>
        <name>Zn(2+)</name>
        <dbReference type="ChEBI" id="CHEBI:29105"/>
        <label>1</label>
    </ligand>
</feature>
<evidence type="ECO:0000256" key="2">
    <source>
        <dbReference type="PIRSR" id="PIRSR015853-2"/>
    </source>
</evidence>
<accession>A0A2T2XFN2</accession>
<dbReference type="CDD" id="cd08663">
    <property type="entry name" value="DAP_dppA_1"/>
    <property type="match status" value="1"/>
</dbReference>
<keyword evidence="2" id="KW-0862">Zinc</keyword>
<feature type="binding site" evidence="2">
    <location>
        <position position="10"/>
    </location>
    <ligand>
        <name>Zn(2+)</name>
        <dbReference type="ChEBI" id="CHEBI:29105"/>
        <label>1</label>
    </ligand>
</feature>
<dbReference type="Pfam" id="PF04951">
    <property type="entry name" value="Peptidase_M55"/>
    <property type="match status" value="1"/>
</dbReference>
<gene>
    <name evidence="3" type="ORF">C7B46_10660</name>
</gene>
<dbReference type="PIRSF" id="PIRSF015853">
    <property type="entry name" value="Pep_DppA"/>
    <property type="match status" value="1"/>
</dbReference>
<keyword evidence="2" id="KW-0479">Metal-binding</keyword>
<feature type="binding site" evidence="2">
    <location>
        <position position="134"/>
    </location>
    <ligand>
        <name>Zn(2+)</name>
        <dbReference type="ChEBI" id="CHEBI:29105"/>
        <label>2</label>
    </ligand>
</feature>
<reference evidence="3 4" key="1">
    <citation type="journal article" date="2014" name="BMC Genomics">
        <title>Comparison of environmental and isolate Sulfobacillus genomes reveals diverse carbon, sulfur, nitrogen, and hydrogen metabolisms.</title>
        <authorList>
            <person name="Justice N.B."/>
            <person name="Norman A."/>
            <person name="Brown C.T."/>
            <person name="Singh A."/>
            <person name="Thomas B.C."/>
            <person name="Banfield J.F."/>
        </authorList>
    </citation>
    <scope>NUCLEOTIDE SEQUENCE [LARGE SCALE GENOMIC DNA]</scope>
    <source>
        <strain evidence="3">AMDSBA4</strain>
    </source>
</reference>
<dbReference type="Proteomes" id="UP000242972">
    <property type="component" value="Unassembled WGS sequence"/>
</dbReference>
<dbReference type="InterPro" id="IPR027476">
    <property type="entry name" value="DppA_N"/>
</dbReference>
<name>A0A2T2XFN2_9FIRM</name>
<sequence>MIVWLSVDMEGISGIVERSQLLPGELQYETGRKFLMSELHTVLAALKSEPDVSEIIVNDSHDGMVNLMWDQIPDGVRLISGGTKAWSMNQGTADADVGLFVGYHAKAGTAAAVMDHTYAGQIFRVRLNGREVGETGINAAVAGHFGVPIAMISGDDKLCLEAGELLPEAVTVMVKEGVSRNSAKLYSTSETSSRLASGVKDALARFRRSELKPFKVSNPAQWEITLMTADMADRAMYCPGMERVDGRTVSYQSSTVLEGFRAFYTVMALTSGRPLY</sequence>
<feature type="active site" description="Nucleophile" evidence="1">
    <location>
        <position position="116"/>
    </location>
</feature>
<dbReference type="InterPro" id="IPR007035">
    <property type="entry name" value="Peptidase_M55"/>
</dbReference>
<dbReference type="InterPro" id="IPR036177">
    <property type="entry name" value="Peptidase_M55_sf"/>
</dbReference>
<dbReference type="AlphaFoldDB" id="A0A2T2XFN2"/>
<feature type="binding site" evidence="2">
    <location>
        <position position="61"/>
    </location>
    <ligand>
        <name>Zn(2+)</name>
        <dbReference type="ChEBI" id="CHEBI:29105"/>
        <label>2</label>
    </ligand>
</feature>
<evidence type="ECO:0000313" key="3">
    <source>
        <dbReference type="EMBL" id="PSR33287.1"/>
    </source>
</evidence>
<evidence type="ECO:0000256" key="1">
    <source>
        <dbReference type="PIRSR" id="PIRSR015853-1"/>
    </source>
</evidence>
<dbReference type="EMBL" id="PXYW01000023">
    <property type="protein sequence ID" value="PSR33287.1"/>
    <property type="molecule type" value="Genomic_DNA"/>
</dbReference>
<dbReference type="GO" id="GO:0046872">
    <property type="term" value="F:metal ion binding"/>
    <property type="evidence" value="ECO:0007669"/>
    <property type="project" value="UniProtKB-KW"/>
</dbReference>
<dbReference type="Gene3D" id="3.30.1360.130">
    <property type="entry name" value="Dipeptide transport protein"/>
    <property type="match status" value="1"/>
</dbReference>
<feature type="binding site" evidence="2">
    <location>
        <position position="8"/>
    </location>
    <ligand>
        <name>Zn(2+)</name>
        <dbReference type="ChEBI" id="CHEBI:29105"/>
        <label>2</label>
    </ligand>
</feature>
<comment type="caution">
    <text evidence="3">The sequence shown here is derived from an EMBL/GenBank/DDBJ whole genome shotgun (WGS) entry which is preliminary data.</text>
</comment>
<feature type="binding site" evidence="2">
    <location>
        <position position="104"/>
    </location>
    <ligand>
        <name>Zn(2+)</name>
        <dbReference type="ChEBI" id="CHEBI:29105"/>
        <label>2</label>
    </ligand>
</feature>
<organism evidence="3 4">
    <name type="scientific">Sulfobacillus benefaciens</name>
    <dbReference type="NCBI Taxonomy" id="453960"/>
    <lineage>
        <taxon>Bacteria</taxon>
        <taxon>Bacillati</taxon>
        <taxon>Bacillota</taxon>
        <taxon>Clostridia</taxon>
        <taxon>Eubacteriales</taxon>
        <taxon>Clostridiales Family XVII. Incertae Sedis</taxon>
        <taxon>Sulfobacillus</taxon>
    </lineage>
</organism>
<evidence type="ECO:0000313" key="4">
    <source>
        <dbReference type="Proteomes" id="UP000242972"/>
    </source>
</evidence>
<proteinExistence type="predicted"/>
<dbReference type="SUPFAM" id="SSF63992">
    <property type="entry name" value="Dipeptide transport protein"/>
    <property type="match status" value="1"/>
</dbReference>
<dbReference type="Gene3D" id="3.40.50.10780">
    <property type="entry name" value="Dipeptide transport protein"/>
    <property type="match status" value="1"/>
</dbReference>
<protein>
    <submittedName>
        <fullName evidence="3">Peptidase M55</fullName>
    </submittedName>
</protein>